<sequence>MPRGVSKSSQSSAARAMVDSMGAPAGLSSFLGGFSTGTDSATAAKSEGAYVVHLKLLNKTSEVTKQKAFEKLLELMETTPLEVLLQYAEATAETIIQHAQHPKPAIRAYSFRLLQALMSRGTELKRTIAPELKVLAGLWVMGMSDMEQAVSRAAAAAFDAAFAADKKLRMLFQFMDAIVETLRTAVAEVMAAKKPLQDDALDPNANKLYSALKSMGYMIKQVSASQPTVLRFVQDAETFGALIPSRSPAKSYLLLKTPLARSAVLALLRDVVAICPATPKIHALVSQALLGSILDPNVAVASRTWELLLFWCKTNVADVVGNMKPGFLDDVVNSFMDCQQAELADVIYPCLFPLLTSLSKDSRCDGMLDEFCAALVERLHLVTETPNVSARDLDVLLSALLECWELHCVRKKNAAATADSVELFTVICYNLVQLTQSDAKAARYQKTAIQTVAKSLLKTGGRCEDIFRQCVEVVAGQSTAAFRVLPDAPAAAEQRSFDRFQGRLFGRLCASIAGGSPSPNPANPITTTALSDAGNSAARGKGVVLEASNAWLLQQVSSSSSSSTSSSSIAQGDHELRYEQLASFFEETQGTSFCPSNDVADKLLAALSEHLRAAPADQPPQQNEGAPGEEEKLPSASSSSAARTSALATLVTVALEWKHRPAVQALVEATSSTHEHSLKEAALKHMLQDPMKLFDVFKSAVGRLDAEQVERCVLQYTARGVCLSGEQREMVKKALRAGLKNILDQLTEQAESDSAEGEKDAQDSEINSDDNDDDSSPSSSETSSSSPSGSSSFSTDGDGSSVASSSSANAAHVENRAPEVERTLLRWAALLRQGSDFADLIALSKEDFVATLLTRLTYITIALAPRVYPEQYLSVKAIRLALEAQQQYLVSTATGGAESDSDGGSSGSKAEDLVMLALDAKRHGLSTGEAASFTERMTDLLESYAVTREERDAVAMATLRSTLDQSDDLPLCFFAAHQLFQVAPFASTAYLQSFVTAESVWQETAMAADIAGLVSNETALTLYDGYLSLDVVRPRFTTVVRTGQLIRLMDAVNGPGAAGAVAAADPKAVAHLFCELVRVAAGREALAEAACHTLFVKVFPAMFACFDVAAVAVEVAAQLTSTEPSGGGPVFPYLLPTLAAVLRDIATAEDTVFLRRAMRLVSAVASAAVAALFSPQGARGIAGPLALAYTTFFAVVDEAADMLRFNIAAQIPPERERLLLEASCQLPAWDLTTAKLSLVVVRHLASLPAMADSTVRSIMQYAANQTPLAGLELLAELACTRIPTPEVYSELTRAIVDALCRSHRLRNLPPNGRLQKEGSGGSLVGGAPVALTTLRRVAMAAVLARRGVILHSRMDSVLRSTVNLVVFDVVCEAVSRLRTTKETEVASLAKLIAFTSRFMGDLLTGDVMALRASEISVARIASVLSFAYAWLFATNIAKLELLGLSTVAGVMRSVCLLANLTLMRSTVSLQASMQTIMQRSSLKPLRGEYSTAEPAKVAQFRQQNAVLMKTHKQKMLLFPYLLSWCVYLTTPPPAASDEAPASSNVARDKEWQKQVYALLDLLFTLMLTPLEKNMRQLDETFIGASVHPSPSADTSATGRLGFEVVALTRVDASDPMAQLARGAFAVFTQLLHGSTLSLTKSWLETIERKGRALFYDSVGQHISAILIQESFMSVLGHSPDGGSTFTVGEGCNVELNVVQQLIDLTYEMEDAKVAVRISFPSAFPLRPPVVEYESGRECGVSMKKWRAWMLRMSVVLFGGSANVWECIDLFHQNLEAHFRGIEPCPICFAVVSAVNHKLPDVRCSVCHNSAFHSNCLYTWWASGFNNVCPLCRSPWIAE</sequence>
<dbReference type="GO" id="GO:0043023">
    <property type="term" value="F:ribosomal large subunit binding"/>
    <property type="evidence" value="ECO:0007669"/>
    <property type="project" value="TreeGrafter"/>
</dbReference>
<dbReference type="SUPFAM" id="SSF48371">
    <property type="entry name" value="ARM repeat"/>
    <property type="match status" value="1"/>
</dbReference>
<evidence type="ECO:0000256" key="12">
    <source>
        <dbReference type="ARBA" id="ARBA00022786"/>
    </source>
</evidence>
<dbReference type="GO" id="GO:0072344">
    <property type="term" value="P:rescue of stalled ribosome"/>
    <property type="evidence" value="ECO:0007669"/>
    <property type="project" value="UniProtKB-UniRule"/>
</dbReference>
<dbReference type="InterPro" id="IPR016024">
    <property type="entry name" value="ARM-type_fold"/>
</dbReference>
<keyword evidence="13 15" id="KW-0862">Zinc</keyword>
<dbReference type="InterPro" id="IPR013083">
    <property type="entry name" value="Znf_RING/FYVE/PHD"/>
</dbReference>
<dbReference type="InterPro" id="IPR001841">
    <property type="entry name" value="Znf_RING"/>
</dbReference>
<keyword evidence="10" id="KW-0677">Repeat</keyword>
<dbReference type="PROSITE" id="PS50089">
    <property type="entry name" value="ZF_RING_2"/>
    <property type="match status" value="1"/>
</dbReference>
<comment type="subcellular location">
    <subcellularLocation>
        <location evidence="2">Cytoplasm</location>
        <location evidence="2">Cytosol</location>
    </subcellularLocation>
</comment>
<comment type="catalytic activity">
    <reaction evidence="1 15">
        <text>S-ubiquitinyl-[E2 ubiquitin-conjugating enzyme]-L-cysteine + [acceptor protein]-L-lysine = [E2 ubiquitin-conjugating enzyme]-L-cysteine + N(6)-ubiquitinyl-[acceptor protein]-L-lysine.</text>
        <dbReference type="EC" id="2.3.2.27"/>
    </reaction>
</comment>
<gene>
    <name evidence="18" type="ORF">ABB37_05565</name>
</gene>
<evidence type="ECO:0000256" key="10">
    <source>
        <dbReference type="ARBA" id="ARBA00022737"/>
    </source>
</evidence>
<keyword evidence="12 15" id="KW-0833">Ubl conjugation pathway</keyword>
<keyword evidence="9 15" id="KW-0479">Metal-binding</keyword>
<reference evidence="18 19" key="1">
    <citation type="submission" date="2015-07" db="EMBL/GenBank/DDBJ databases">
        <title>High-quality genome of monoxenous trypanosomatid Leptomonas pyrrhocoris.</title>
        <authorList>
            <person name="Flegontov P."/>
            <person name="Butenko A."/>
            <person name="Firsov S."/>
            <person name="Vlcek C."/>
            <person name="Logacheva M.D."/>
            <person name="Field M."/>
            <person name="Filatov D."/>
            <person name="Flegontova O."/>
            <person name="Gerasimov E."/>
            <person name="Jackson A.P."/>
            <person name="Kelly S."/>
            <person name="Opperdoes F."/>
            <person name="O'Reilly A."/>
            <person name="Votypka J."/>
            <person name="Yurchenko V."/>
            <person name="Lukes J."/>
        </authorList>
    </citation>
    <scope>NUCLEOTIDE SEQUENCE [LARGE SCALE GENOMIC DNA]</scope>
    <source>
        <strain evidence="18">H10</strain>
    </source>
</reference>
<dbReference type="GO" id="GO:0005829">
    <property type="term" value="C:cytosol"/>
    <property type="evidence" value="ECO:0007669"/>
    <property type="project" value="UniProtKB-SubCell"/>
</dbReference>
<accession>A0A0M9FZD3</accession>
<dbReference type="InterPro" id="IPR039795">
    <property type="entry name" value="LTN1/Rkr1"/>
</dbReference>
<evidence type="ECO:0000256" key="3">
    <source>
        <dbReference type="ARBA" id="ARBA00004906"/>
    </source>
</evidence>
<evidence type="ECO:0000256" key="9">
    <source>
        <dbReference type="ARBA" id="ARBA00022723"/>
    </source>
</evidence>
<proteinExistence type="inferred from homology"/>
<evidence type="ECO:0000256" key="2">
    <source>
        <dbReference type="ARBA" id="ARBA00004514"/>
    </source>
</evidence>
<keyword evidence="7" id="KW-0963">Cytoplasm</keyword>
<keyword evidence="11 14" id="KW-0863">Zinc-finger</keyword>
<evidence type="ECO:0000256" key="4">
    <source>
        <dbReference type="ARBA" id="ARBA00007997"/>
    </source>
</evidence>
<feature type="compositionally biased region" description="Acidic residues" evidence="16">
    <location>
        <begin position="766"/>
        <end position="775"/>
    </location>
</feature>
<dbReference type="InterPro" id="IPR039804">
    <property type="entry name" value="RING-CH-C4HC3_LTN1"/>
</dbReference>
<dbReference type="GO" id="GO:1990116">
    <property type="term" value="P:ribosome-associated ubiquitin-dependent protein catabolic process"/>
    <property type="evidence" value="ECO:0007669"/>
    <property type="project" value="UniProtKB-UniRule"/>
</dbReference>
<evidence type="ECO:0000256" key="15">
    <source>
        <dbReference type="RuleBase" id="RU367090"/>
    </source>
</evidence>
<evidence type="ECO:0000256" key="13">
    <source>
        <dbReference type="ARBA" id="ARBA00022833"/>
    </source>
</evidence>
<dbReference type="GO" id="GO:0008270">
    <property type="term" value="F:zinc ion binding"/>
    <property type="evidence" value="ECO:0007669"/>
    <property type="project" value="UniProtKB-KW"/>
</dbReference>
<comment type="function">
    <text evidence="15">E3 ubiquitin-protein ligase. Component of the ribosome quality control complex (RQC), a ribosome-associated complex that mediates ubiquitination and extraction of incompletely synthesized nascent chains for proteasomal degradation.</text>
</comment>
<dbReference type="InterPro" id="IPR054476">
    <property type="entry name" value="Ltn1_N"/>
</dbReference>
<evidence type="ECO:0000256" key="11">
    <source>
        <dbReference type="ARBA" id="ARBA00022771"/>
    </source>
</evidence>
<comment type="similarity">
    <text evidence="4 15">Belongs to the LTN1 family.</text>
</comment>
<dbReference type="GO" id="GO:1990112">
    <property type="term" value="C:RQC complex"/>
    <property type="evidence" value="ECO:0007669"/>
    <property type="project" value="UniProtKB-UniRule"/>
</dbReference>
<dbReference type="EMBL" id="LGTL01000011">
    <property type="protein sequence ID" value="KPA79027.1"/>
    <property type="molecule type" value="Genomic_DNA"/>
</dbReference>
<evidence type="ECO:0000313" key="18">
    <source>
        <dbReference type="EMBL" id="KPA79027.1"/>
    </source>
</evidence>
<dbReference type="OMA" id="CHNSAFH"/>
<evidence type="ECO:0000256" key="14">
    <source>
        <dbReference type="PROSITE-ProRule" id="PRU00175"/>
    </source>
</evidence>
<dbReference type="GO" id="GO:0061630">
    <property type="term" value="F:ubiquitin protein ligase activity"/>
    <property type="evidence" value="ECO:0007669"/>
    <property type="project" value="UniProtKB-UniRule"/>
</dbReference>
<organism evidence="18 19">
    <name type="scientific">Leptomonas pyrrhocoris</name>
    <name type="common">Firebug parasite</name>
    <dbReference type="NCBI Taxonomy" id="157538"/>
    <lineage>
        <taxon>Eukaryota</taxon>
        <taxon>Discoba</taxon>
        <taxon>Euglenozoa</taxon>
        <taxon>Kinetoplastea</taxon>
        <taxon>Metakinetoplastina</taxon>
        <taxon>Trypanosomatida</taxon>
        <taxon>Trypanosomatidae</taxon>
        <taxon>Leishmaniinae</taxon>
        <taxon>Leptomonas</taxon>
    </lineage>
</organism>
<protein>
    <recommendedName>
        <fullName evidence="6 15">E3 ubiquitin-protein ligase listerin</fullName>
        <ecNumber evidence="5 15">2.3.2.27</ecNumber>
    </recommendedName>
    <alternativeName>
        <fullName evidence="15">RING-type E3 ubiquitin transferase listerin</fullName>
    </alternativeName>
</protein>
<evidence type="ECO:0000256" key="1">
    <source>
        <dbReference type="ARBA" id="ARBA00000900"/>
    </source>
</evidence>
<dbReference type="GO" id="GO:0016567">
    <property type="term" value="P:protein ubiquitination"/>
    <property type="evidence" value="ECO:0007669"/>
    <property type="project" value="UniProtKB-UniPathway"/>
</dbReference>
<dbReference type="GeneID" id="26905855"/>
<keyword evidence="19" id="KW-1185">Reference proteome</keyword>
<feature type="compositionally biased region" description="Low complexity" evidence="16">
    <location>
        <begin position="776"/>
        <end position="811"/>
    </location>
</feature>
<dbReference type="Proteomes" id="UP000037923">
    <property type="component" value="Unassembled WGS sequence"/>
</dbReference>
<evidence type="ECO:0000313" key="19">
    <source>
        <dbReference type="Proteomes" id="UP000037923"/>
    </source>
</evidence>
<dbReference type="VEuPathDB" id="TriTrypDB:LpyrH10_11_0300"/>
<evidence type="ECO:0000259" key="17">
    <source>
        <dbReference type="PROSITE" id="PS50089"/>
    </source>
</evidence>
<evidence type="ECO:0000256" key="7">
    <source>
        <dbReference type="ARBA" id="ARBA00022490"/>
    </source>
</evidence>
<dbReference type="InterPro" id="IPR054478">
    <property type="entry name" value="LTN1_UBC"/>
</dbReference>
<evidence type="ECO:0000256" key="16">
    <source>
        <dbReference type="SAM" id="MobiDB-lite"/>
    </source>
</evidence>
<evidence type="ECO:0000256" key="8">
    <source>
        <dbReference type="ARBA" id="ARBA00022679"/>
    </source>
</evidence>
<comment type="subunit">
    <text evidence="15">Component of the ribosome quality control complex (RQC).</text>
</comment>
<feature type="domain" description="RING-type" evidence="17">
    <location>
        <begin position="1784"/>
        <end position="1832"/>
    </location>
</feature>
<feature type="region of interest" description="Disordered" evidence="16">
    <location>
        <begin position="614"/>
        <end position="640"/>
    </location>
</feature>
<comment type="pathway">
    <text evidence="3 15">Protein modification; protein ubiquitination.</text>
</comment>
<comment type="caution">
    <text evidence="18">The sequence shown here is derived from an EMBL/GenBank/DDBJ whole genome shotgun (WGS) entry which is preliminary data.</text>
</comment>
<dbReference type="Pfam" id="PF23009">
    <property type="entry name" value="UBC_like"/>
    <property type="match status" value="1"/>
</dbReference>
<evidence type="ECO:0000256" key="6">
    <source>
        <dbReference type="ARBA" id="ARBA00017157"/>
    </source>
</evidence>
<dbReference type="RefSeq" id="XP_015657466.1">
    <property type="nucleotide sequence ID" value="XM_015803641.1"/>
</dbReference>
<dbReference type="UniPathway" id="UPA00143"/>
<evidence type="ECO:0000256" key="5">
    <source>
        <dbReference type="ARBA" id="ARBA00012483"/>
    </source>
</evidence>
<dbReference type="SUPFAM" id="SSF57850">
    <property type="entry name" value="RING/U-box"/>
    <property type="match status" value="1"/>
</dbReference>
<dbReference type="Gene3D" id="3.30.40.10">
    <property type="entry name" value="Zinc/RING finger domain, C3HC4 (zinc finger)"/>
    <property type="match status" value="1"/>
</dbReference>
<dbReference type="PANTHER" id="PTHR12389:SF0">
    <property type="entry name" value="E3 UBIQUITIN-PROTEIN LIGASE LISTERIN"/>
    <property type="match status" value="1"/>
</dbReference>
<dbReference type="PANTHER" id="PTHR12389">
    <property type="entry name" value="ZINC FINGER PROTEIN 294"/>
    <property type="match status" value="1"/>
</dbReference>
<keyword evidence="8 15" id="KW-0808">Transferase</keyword>
<name>A0A0M9FZD3_LEPPY</name>
<dbReference type="EC" id="2.3.2.27" evidence="5 15"/>
<dbReference type="OrthoDB" id="6108at2759"/>
<feature type="region of interest" description="Disordered" evidence="16">
    <location>
        <begin position="749"/>
        <end position="815"/>
    </location>
</feature>
<dbReference type="Pfam" id="PF22958">
    <property type="entry name" value="Ltn1_1st"/>
    <property type="match status" value="1"/>
</dbReference>
<dbReference type="CDD" id="cd16491">
    <property type="entry name" value="RING-CH-C4HC3_LTN1"/>
    <property type="match status" value="1"/>
</dbReference>